<dbReference type="GO" id="GO:0000160">
    <property type="term" value="P:phosphorelay signal transduction system"/>
    <property type="evidence" value="ECO:0007669"/>
    <property type="project" value="InterPro"/>
</dbReference>
<dbReference type="InterPro" id="IPR058245">
    <property type="entry name" value="NreC/VraR/RcsB-like_REC"/>
</dbReference>
<dbReference type="GO" id="GO:0006355">
    <property type="term" value="P:regulation of DNA-templated transcription"/>
    <property type="evidence" value="ECO:0007669"/>
    <property type="project" value="InterPro"/>
</dbReference>
<dbReference type="InterPro" id="IPR011006">
    <property type="entry name" value="CheY-like_superfamily"/>
</dbReference>
<dbReference type="PROSITE" id="PS00622">
    <property type="entry name" value="HTH_LUXR_1"/>
    <property type="match status" value="1"/>
</dbReference>
<dbReference type="RefSeq" id="WP_037976748.1">
    <property type="nucleotide sequence ID" value="NZ_JMKI01000036.1"/>
</dbReference>
<dbReference type="PROSITE" id="PS50110">
    <property type="entry name" value="RESPONSE_REGULATORY"/>
    <property type="match status" value="1"/>
</dbReference>
<name>A0A073J2V8_9BACT</name>
<dbReference type="SUPFAM" id="SSF52172">
    <property type="entry name" value="CheY-like"/>
    <property type="match status" value="1"/>
</dbReference>
<dbReference type="PRINTS" id="PR00038">
    <property type="entry name" value="HTHLUXR"/>
</dbReference>
<dbReference type="AlphaFoldDB" id="A0A073J2V8"/>
<keyword evidence="3" id="KW-0238">DNA-binding</keyword>
<dbReference type="PANTHER" id="PTHR43214:SF41">
    <property type="entry name" value="NITRATE_NITRITE RESPONSE REGULATOR PROTEIN NARP"/>
    <property type="match status" value="1"/>
</dbReference>
<feature type="modified residue" description="4-aspartylphosphate" evidence="5">
    <location>
        <position position="55"/>
    </location>
</feature>
<dbReference type="OrthoDB" id="9779069at2"/>
<dbReference type="CDD" id="cd06170">
    <property type="entry name" value="LuxR_C_like"/>
    <property type="match status" value="1"/>
</dbReference>
<evidence type="ECO:0000256" key="2">
    <source>
        <dbReference type="ARBA" id="ARBA00023015"/>
    </source>
</evidence>
<evidence type="ECO:0008006" key="10">
    <source>
        <dbReference type="Google" id="ProtNLM"/>
    </source>
</evidence>
<dbReference type="SMART" id="SM00448">
    <property type="entry name" value="REC"/>
    <property type="match status" value="1"/>
</dbReference>
<evidence type="ECO:0000256" key="1">
    <source>
        <dbReference type="ARBA" id="ARBA00022553"/>
    </source>
</evidence>
<comment type="caution">
    <text evidence="8">The sequence shown here is derived from an EMBL/GenBank/DDBJ whole genome shotgun (WGS) entry which is preliminary data.</text>
</comment>
<evidence type="ECO:0000256" key="5">
    <source>
        <dbReference type="PROSITE-ProRule" id="PRU00169"/>
    </source>
</evidence>
<dbReference type="SUPFAM" id="SSF46894">
    <property type="entry name" value="C-terminal effector domain of the bipartite response regulators"/>
    <property type="match status" value="1"/>
</dbReference>
<dbReference type="InterPro" id="IPR000792">
    <property type="entry name" value="Tscrpt_reg_LuxR_C"/>
</dbReference>
<evidence type="ECO:0000256" key="4">
    <source>
        <dbReference type="ARBA" id="ARBA00023163"/>
    </source>
</evidence>
<keyword evidence="1 5" id="KW-0597">Phosphoprotein</keyword>
<dbReference type="PANTHER" id="PTHR43214">
    <property type="entry name" value="TWO-COMPONENT RESPONSE REGULATOR"/>
    <property type="match status" value="1"/>
</dbReference>
<dbReference type="Pfam" id="PF00196">
    <property type="entry name" value="GerE"/>
    <property type="match status" value="1"/>
</dbReference>
<dbReference type="SMART" id="SM00421">
    <property type="entry name" value="HTH_LUXR"/>
    <property type="match status" value="1"/>
</dbReference>
<evidence type="ECO:0000313" key="8">
    <source>
        <dbReference type="EMBL" id="KEJ92012.1"/>
    </source>
</evidence>
<dbReference type="InterPro" id="IPR039420">
    <property type="entry name" value="WalR-like"/>
</dbReference>
<reference evidence="8 9" key="1">
    <citation type="submission" date="2014-04" db="EMBL/GenBank/DDBJ databases">
        <title>Draft Genome Sequence of Synergistes jonesii.</title>
        <authorList>
            <person name="Coil D.A."/>
            <person name="Eisen J.A."/>
            <person name="Holland-Moritz H.E."/>
        </authorList>
    </citation>
    <scope>NUCLEOTIDE SEQUENCE [LARGE SCALE GENOMIC DNA]</scope>
    <source>
        <strain evidence="8 9">78-1</strain>
    </source>
</reference>
<dbReference type="EMBL" id="JMKI01000036">
    <property type="protein sequence ID" value="KEJ92012.1"/>
    <property type="molecule type" value="Genomic_DNA"/>
</dbReference>
<evidence type="ECO:0000259" key="7">
    <source>
        <dbReference type="PROSITE" id="PS50110"/>
    </source>
</evidence>
<gene>
    <name evidence="8" type="ORF">EH55_06410</name>
</gene>
<dbReference type="CDD" id="cd17535">
    <property type="entry name" value="REC_NarL-like"/>
    <property type="match status" value="1"/>
</dbReference>
<evidence type="ECO:0000256" key="3">
    <source>
        <dbReference type="ARBA" id="ARBA00023125"/>
    </source>
</evidence>
<protein>
    <recommendedName>
        <fullName evidence="10">LuxR family transcriptional regulator</fullName>
    </recommendedName>
</protein>
<feature type="domain" description="HTH luxR-type" evidence="6">
    <location>
        <begin position="147"/>
        <end position="212"/>
    </location>
</feature>
<feature type="domain" description="Response regulatory" evidence="7">
    <location>
        <begin position="4"/>
        <end position="120"/>
    </location>
</feature>
<dbReference type="Gene3D" id="3.40.50.2300">
    <property type="match status" value="1"/>
</dbReference>
<accession>A0A073J2V8</accession>
<proteinExistence type="predicted"/>
<dbReference type="PROSITE" id="PS50043">
    <property type="entry name" value="HTH_LUXR_2"/>
    <property type="match status" value="1"/>
</dbReference>
<dbReference type="GeneID" id="90983908"/>
<dbReference type="InterPro" id="IPR001789">
    <property type="entry name" value="Sig_transdc_resp-reg_receiver"/>
</dbReference>
<dbReference type="STRING" id="2754.EH55_06410"/>
<sequence>MKKKIVLVDDHKIFLEGISGILSDSKTVEVAERAYSGREALEAIRAVKPDLVILDITMPEINGIEVTRAVKHEMPAVKILILSMHLDRRMIIEVLKAGADGYALKESEPAELVAAIDVVLSGLMYLSPGVVTLLIRDYIQKLALPGAQEKLEVLSAREKEILSLISDGKSAKEISAELCISRNTVDVHRRNLKQKLGCENLNELTRYAMREGLMNFDR</sequence>
<evidence type="ECO:0000313" key="9">
    <source>
        <dbReference type="Proteomes" id="UP000027665"/>
    </source>
</evidence>
<dbReference type="InterPro" id="IPR016032">
    <property type="entry name" value="Sig_transdc_resp-reg_C-effctor"/>
</dbReference>
<dbReference type="Pfam" id="PF00072">
    <property type="entry name" value="Response_reg"/>
    <property type="match status" value="1"/>
</dbReference>
<keyword evidence="9" id="KW-1185">Reference proteome</keyword>
<dbReference type="eggNOG" id="COG2197">
    <property type="taxonomic scope" value="Bacteria"/>
</dbReference>
<dbReference type="Proteomes" id="UP000027665">
    <property type="component" value="Unassembled WGS sequence"/>
</dbReference>
<dbReference type="GO" id="GO:0003677">
    <property type="term" value="F:DNA binding"/>
    <property type="evidence" value="ECO:0007669"/>
    <property type="project" value="UniProtKB-KW"/>
</dbReference>
<keyword evidence="4" id="KW-0804">Transcription</keyword>
<organism evidence="8 9">
    <name type="scientific">Synergistes jonesii</name>
    <dbReference type="NCBI Taxonomy" id="2754"/>
    <lineage>
        <taxon>Bacteria</taxon>
        <taxon>Thermotogati</taxon>
        <taxon>Synergistota</taxon>
        <taxon>Synergistia</taxon>
        <taxon>Synergistales</taxon>
        <taxon>Synergistaceae</taxon>
        <taxon>Synergistes</taxon>
    </lineage>
</organism>
<keyword evidence="2" id="KW-0805">Transcription regulation</keyword>
<evidence type="ECO:0000259" key="6">
    <source>
        <dbReference type="PROSITE" id="PS50043"/>
    </source>
</evidence>